<proteinExistence type="predicted"/>
<dbReference type="Proteomes" id="UP001501011">
    <property type="component" value="Unassembled WGS sequence"/>
</dbReference>
<dbReference type="EMBL" id="BAABFV010000001">
    <property type="protein sequence ID" value="GAA4361048.1"/>
    <property type="molecule type" value="Genomic_DNA"/>
</dbReference>
<accession>A0ABP8IJZ6</accession>
<gene>
    <name evidence="2" type="ORF">GCM10023151_13920</name>
</gene>
<name>A0ABP8IJZ6_9GAMM</name>
<reference evidence="3" key="1">
    <citation type="journal article" date="2019" name="Int. J. Syst. Evol. Microbiol.">
        <title>The Global Catalogue of Microorganisms (GCM) 10K type strain sequencing project: providing services to taxonomists for standard genome sequencing and annotation.</title>
        <authorList>
            <consortium name="The Broad Institute Genomics Platform"/>
            <consortium name="The Broad Institute Genome Sequencing Center for Infectious Disease"/>
            <person name="Wu L."/>
            <person name="Ma J."/>
        </authorList>
    </citation>
    <scope>NUCLEOTIDE SEQUENCE [LARGE SCALE GENOMIC DNA]</scope>
    <source>
        <strain evidence="3">JCM 17728</strain>
    </source>
</reference>
<feature type="transmembrane region" description="Helical" evidence="1">
    <location>
        <begin position="20"/>
        <end position="39"/>
    </location>
</feature>
<keyword evidence="3" id="KW-1185">Reference proteome</keyword>
<comment type="caution">
    <text evidence="2">The sequence shown here is derived from an EMBL/GenBank/DDBJ whole genome shotgun (WGS) entry which is preliminary data.</text>
</comment>
<sequence length="99" mass="11251">MEEQDIDIYIKAKKNKKIQFITLLLVLLVEIIWLILYLTNSTTDLVNLTAISCAVGLLIVNNKSIHGSSQKDLLGALKRQIDRDPKALQYLAEKDRARD</sequence>
<keyword evidence="1" id="KW-0812">Transmembrane</keyword>
<keyword evidence="1" id="KW-0472">Membrane</keyword>
<organism evidence="2 3">
    <name type="scientific">Kangiella marina</name>
    <dbReference type="NCBI Taxonomy" id="1079178"/>
    <lineage>
        <taxon>Bacteria</taxon>
        <taxon>Pseudomonadati</taxon>
        <taxon>Pseudomonadota</taxon>
        <taxon>Gammaproteobacteria</taxon>
        <taxon>Kangiellales</taxon>
        <taxon>Kangiellaceae</taxon>
        <taxon>Kangiella</taxon>
    </lineage>
</organism>
<keyword evidence="1" id="KW-1133">Transmembrane helix</keyword>
<evidence type="ECO:0000313" key="3">
    <source>
        <dbReference type="Proteomes" id="UP001501011"/>
    </source>
</evidence>
<dbReference type="RefSeq" id="WP_345292488.1">
    <property type="nucleotide sequence ID" value="NZ_BAABFV010000001.1"/>
</dbReference>
<protein>
    <submittedName>
        <fullName evidence="2">Uncharacterized protein</fullName>
    </submittedName>
</protein>
<evidence type="ECO:0000256" key="1">
    <source>
        <dbReference type="SAM" id="Phobius"/>
    </source>
</evidence>
<evidence type="ECO:0000313" key="2">
    <source>
        <dbReference type="EMBL" id="GAA4361048.1"/>
    </source>
</evidence>